<dbReference type="Gene3D" id="3.10.20.90">
    <property type="entry name" value="Phosphatidylinositol 3-kinase Catalytic Subunit, Chain A, domain 1"/>
    <property type="match status" value="1"/>
</dbReference>
<dbReference type="Pfam" id="PF23195">
    <property type="entry name" value="UBQLN1"/>
    <property type="match status" value="1"/>
</dbReference>
<dbReference type="Proteomes" id="UP000794436">
    <property type="component" value="Unassembled WGS sequence"/>
</dbReference>
<accession>A0A8K1FDT1</accession>
<feature type="region of interest" description="Disordered" evidence="1">
    <location>
        <begin position="316"/>
        <end position="426"/>
    </location>
</feature>
<dbReference type="GO" id="GO:0031593">
    <property type="term" value="F:polyubiquitin modification-dependent protein binding"/>
    <property type="evidence" value="ECO:0007669"/>
    <property type="project" value="TreeGrafter"/>
</dbReference>
<feature type="compositionally biased region" description="Low complexity" evidence="1">
    <location>
        <begin position="394"/>
        <end position="404"/>
    </location>
</feature>
<keyword evidence="4" id="KW-1185">Reference proteome</keyword>
<dbReference type="SMART" id="SM00213">
    <property type="entry name" value="UBQ"/>
    <property type="match status" value="1"/>
</dbReference>
<dbReference type="AlphaFoldDB" id="A0A8K1FDT1"/>
<dbReference type="EMBL" id="SPLM01000109">
    <property type="protein sequence ID" value="TMW59745.1"/>
    <property type="molecule type" value="Genomic_DNA"/>
</dbReference>
<evidence type="ECO:0000313" key="4">
    <source>
        <dbReference type="Proteomes" id="UP000794436"/>
    </source>
</evidence>
<dbReference type="Gene3D" id="1.20.58.2190">
    <property type="match status" value="1"/>
</dbReference>
<sequence>MELSVKVVSGASETLAVRVENHEQATVLTLKQLIEAQNAARFPVAAQRLIFQGQILQNEKLLSDYSIQSGMALHLTITPGVVAQQQAAPAPVAASAPPNPNNGPTLLQGYLQQMRSEAGFDVALQTLQKICENIVSHPTEDKYRKLRVGNAALKARLFDRSRGMDCVRILGFQEGVEEGHVVLVPNAERWENLVACKRVIDQLAAAPPAFGGSTNAFGGVAGAFGGANPLFGGAGNANVAAQAQAMMQNPALMSQMMQSNPMLQQMAQANPMLAQVMQNPSMLAQTMQSMQQNPAMMQQLNQMMQDPNAMQQMQQMMMGGGGAGGFPSVSPFGAPPTGGFPSMSPFGAAPAPSAASNPFAPPSNPFASPSVPTSAPTPTPTSAPSSTPAPPAAAAPSASAAASSDDTFDEDEIAAAIAQSLEEHKE</sequence>
<evidence type="ECO:0000259" key="2">
    <source>
        <dbReference type="PROSITE" id="PS50053"/>
    </source>
</evidence>
<organism evidence="3 4">
    <name type="scientific">Pythium oligandrum</name>
    <name type="common">Mycoparasitic fungus</name>
    <dbReference type="NCBI Taxonomy" id="41045"/>
    <lineage>
        <taxon>Eukaryota</taxon>
        <taxon>Sar</taxon>
        <taxon>Stramenopiles</taxon>
        <taxon>Oomycota</taxon>
        <taxon>Peronosporomycetes</taxon>
        <taxon>Pythiales</taxon>
        <taxon>Pythiaceae</taxon>
        <taxon>Pythium</taxon>
    </lineage>
</organism>
<dbReference type="PANTHER" id="PTHR10677">
    <property type="entry name" value="UBIQUILIN"/>
    <property type="match status" value="1"/>
</dbReference>
<reference evidence="3" key="1">
    <citation type="submission" date="2019-03" db="EMBL/GenBank/DDBJ databases">
        <title>Long read genome sequence of the mycoparasitic Pythium oligandrum ATCC 38472 isolated from sugarbeet rhizosphere.</title>
        <authorList>
            <person name="Gaulin E."/>
        </authorList>
    </citation>
    <scope>NUCLEOTIDE SEQUENCE</scope>
    <source>
        <strain evidence="3">ATCC 38472_TT</strain>
    </source>
</reference>
<dbReference type="SUPFAM" id="SSF143503">
    <property type="entry name" value="PUG domain-like"/>
    <property type="match status" value="1"/>
</dbReference>
<comment type="caution">
    <text evidence="3">The sequence shown here is derived from an EMBL/GenBank/DDBJ whole genome shotgun (WGS) entry which is preliminary data.</text>
</comment>
<dbReference type="SUPFAM" id="SSF54236">
    <property type="entry name" value="Ubiquitin-like"/>
    <property type="match status" value="1"/>
</dbReference>
<dbReference type="PROSITE" id="PS50330">
    <property type="entry name" value="UIM"/>
    <property type="match status" value="1"/>
</dbReference>
<dbReference type="OrthoDB" id="267397at2759"/>
<dbReference type="Pfam" id="PF09409">
    <property type="entry name" value="PUB"/>
    <property type="match status" value="1"/>
</dbReference>
<dbReference type="InterPro" id="IPR003903">
    <property type="entry name" value="UIM_dom"/>
</dbReference>
<dbReference type="InterPro" id="IPR029071">
    <property type="entry name" value="Ubiquitin-like_domsf"/>
</dbReference>
<dbReference type="InterPro" id="IPR036339">
    <property type="entry name" value="PUB-like_dom_sf"/>
</dbReference>
<gene>
    <name evidence="3" type="ORF">Poli38472_004814</name>
</gene>
<dbReference type="InterPro" id="IPR000626">
    <property type="entry name" value="Ubiquitin-like_dom"/>
</dbReference>
<dbReference type="GO" id="GO:0006511">
    <property type="term" value="P:ubiquitin-dependent protein catabolic process"/>
    <property type="evidence" value="ECO:0007669"/>
    <property type="project" value="TreeGrafter"/>
</dbReference>
<dbReference type="PANTHER" id="PTHR10677:SF3">
    <property type="entry name" value="FI07626P-RELATED"/>
    <property type="match status" value="1"/>
</dbReference>
<evidence type="ECO:0000256" key="1">
    <source>
        <dbReference type="SAM" id="MobiDB-lite"/>
    </source>
</evidence>
<feature type="compositionally biased region" description="Low complexity" evidence="1">
    <location>
        <begin position="365"/>
        <end position="374"/>
    </location>
</feature>
<dbReference type="Pfam" id="PF00240">
    <property type="entry name" value="ubiquitin"/>
    <property type="match status" value="1"/>
</dbReference>
<dbReference type="PROSITE" id="PS50053">
    <property type="entry name" value="UBIQUITIN_2"/>
    <property type="match status" value="1"/>
</dbReference>
<protein>
    <recommendedName>
        <fullName evidence="2">Ubiquitin-like domain-containing protein</fullName>
    </recommendedName>
</protein>
<dbReference type="CDD" id="cd09212">
    <property type="entry name" value="PUB"/>
    <property type="match status" value="1"/>
</dbReference>
<proteinExistence type="predicted"/>
<feature type="domain" description="Ubiquitin-like" evidence="2">
    <location>
        <begin position="1"/>
        <end position="78"/>
    </location>
</feature>
<dbReference type="GO" id="GO:0005829">
    <property type="term" value="C:cytosol"/>
    <property type="evidence" value="ECO:0007669"/>
    <property type="project" value="TreeGrafter"/>
</dbReference>
<dbReference type="SMART" id="SM00580">
    <property type="entry name" value="PUG"/>
    <property type="match status" value="1"/>
</dbReference>
<feature type="compositionally biased region" description="Pro residues" evidence="1">
    <location>
        <begin position="375"/>
        <end position="393"/>
    </location>
</feature>
<name>A0A8K1FDT1_PYTOL</name>
<evidence type="ECO:0000313" key="3">
    <source>
        <dbReference type="EMBL" id="TMW59745.1"/>
    </source>
</evidence>
<feature type="compositionally biased region" description="Low complexity" evidence="1">
    <location>
        <begin position="340"/>
        <end position="358"/>
    </location>
</feature>
<dbReference type="InterPro" id="IPR018997">
    <property type="entry name" value="PUB_domain"/>
</dbReference>
<dbReference type="InterPro" id="IPR015496">
    <property type="entry name" value="Ubiquilin"/>
</dbReference>